<accession>A0ABU2FUJ1</accession>
<protein>
    <recommendedName>
        <fullName evidence="3">ClpX-type ZB domain-containing protein</fullName>
    </recommendedName>
</protein>
<dbReference type="RefSeq" id="WP_310902102.1">
    <property type="nucleotide sequence ID" value="NZ_JAMQOS010000008.1"/>
</dbReference>
<dbReference type="Proteomes" id="UP001268864">
    <property type="component" value="Unassembled WGS sequence"/>
</dbReference>
<evidence type="ECO:0000313" key="2">
    <source>
        <dbReference type="Proteomes" id="UP001268864"/>
    </source>
</evidence>
<evidence type="ECO:0000313" key="1">
    <source>
        <dbReference type="EMBL" id="MDS0284439.1"/>
    </source>
</evidence>
<gene>
    <name evidence="1" type="ORF">NDI86_20290</name>
</gene>
<dbReference type="EMBL" id="JAMQOS010000008">
    <property type="protein sequence ID" value="MDS0284439.1"/>
    <property type="molecule type" value="Genomic_DNA"/>
</dbReference>
<keyword evidence="2" id="KW-1185">Reference proteome</keyword>
<sequence length="147" mass="15811">MSSQLSKPSGIQSRTLSCTFCDCLLTERVLALQTYPSEGTTVPAGIPDDGGLTLCPECASEVIELLTSWHPHGEPRIRADATIGDAYAEAAANCSFCTNSFDDSGLGVELYRRVGNELPAYANYTLCEHCQSVFGEFLQTIATQSHP</sequence>
<proteinExistence type="predicted"/>
<reference evidence="1 2" key="1">
    <citation type="submission" date="2022-06" db="EMBL/GenBank/DDBJ databases">
        <title>Halomicroarcula sp. a new haloarchaeum isolate from saline soil.</title>
        <authorList>
            <person name="Strakova D."/>
            <person name="Galisteo C."/>
            <person name="Sanchez-Porro C."/>
            <person name="Ventosa A."/>
        </authorList>
    </citation>
    <scope>NUCLEOTIDE SEQUENCE [LARGE SCALE GENOMIC DNA]</scope>
    <source>
        <strain evidence="1 2">S3CR25-11</strain>
    </source>
</reference>
<evidence type="ECO:0008006" key="3">
    <source>
        <dbReference type="Google" id="ProtNLM"/>
    </source>
</evidence>
<organism evidence="1 2">
    <name type="scientific">Haloarcula onubensis</name>
    <dbReference type="NCBI Taxonomy" id="2950539"/>
    <lineage>
        <taxon>Archaea</taxon>
        <taxon>Methanobacteriati</taxon>
        <taxon>Methanobacteriota</taxon>
        <taxon>Stenosarchaea group</taxon>
        <taxon>Halobacteria</taxon>
        <taxon>Halobacteriales</taxon>
        <taxon>Haloarculaceae</taxon>
        <taxon>Haloarcula</taxon>
    </lineage>
</organism>
<name>A0ABU2FUJ1_9EURY</name>
<comment type="caution">
    <text evidence="1">The sequence shown here is derived from an EMBL/GenBank/DDBJ whole genome shotgun (WGS) entry which is preliminary data.</text>
</comment>